<sequence>MTQAGRLYLYLCSPSFLPSVLPAQGESSMQDSWKGLPYGLV</sequence>
<name>A0A2P2M549_RHIMU</name>
<accession>A0A2P2M549</accession>
<dbReference type="AlphaFoldDB" id="A0A2P2M549"/>
<reference evidence="1" key="1">
    <citation type="submission" date="2018-02" db="EMBL/GenBank/DDBJ databases">
        <title>Rhizophora mucronata_Transcriptome.</title>
        <authorList>
            <person name="Meera S.P."/>
            <person name="Sreeshan A."/>
            <person name="Augustine A."/>
        </authorList>
    </citation>
    <scope>NUCLEOTIDE SEQUENCE</scope>
    <source>
        <tissue evidence="1">Leaf</tissue>
    </source>
</reference>
<organism evidence="1">
    <name type="scientific">Rhizophora mucronata</name>
    <name type="common">Asiatic mangrove</name>
    <dbReference type="NCBI Taxonomy" id="61149"/>
    <lineage>
        <taxon>Eukaryota</taxon>
        <taxon>Viridiplantae</taxon>
        <taxon>Streptophyta</taxon>
        <taxon>Embryophyta</taxon>
        <taxon>Tracheophyta</taxon>
        <taxon>Spermatophyta</taxon>
        <taxon>Magnoliopsida</taxon>
        <taxon>eudicotyledons</taxon>
        <taxon>Gunneridae</taxon>
        <taxon>Pentapetalae</taxon>
        <taxon>rosids</taxon>
        <taxon>fabids</taxon>
        <taxon>Malpighiales</taxon>
        <taxon>Rhizophoraceae</taxon>
        <taxon>Rhizophora</taxon>
    </lineage>
</organism>
<evidence type="ECO:0000313" key="1">
    <source>
        <dbReference type="EMBL" id="MBX25333.1"/>
    </source>
</evidence>
<dbReference type="EMBL" id="GGEC01044849">
    <property type="protein sequence ID" value="MBX25333.1"/>
    <property type="molecule type" value="Transcribed_RNA"/>
</dbReference>
<proteinExistence type="predicted"/>
<protein>
    <submittedName>
        <fullName evidence="1">Uncharacterized protein</fullName>
    </submittedName>
</protein>